<keyword evidence="3" id="KW-1185">Reference proteome</keyword>
<feature type="region of interest" description="Disordered" evidence="1">
    <location>
        <begin position="1"/>
        <end position="112"/>
    </location>
</feature>
<feature type="compositionally biased region" description="Low complexity" evidence="1">
    <location>
        <begin position="75"/>
        <end position="104"/>
    </location>
</feature>
<dbReference type="InterPro" id="IPR022053">
    <property type="entry name" value="DUF3613"/>
</dbReference>
<dbReference type="AlphaFoldDB" id="A0A4Q1HVC1"/>
<protein>
    <submittedName>
        <fullName evidence="2">DUF3613 domain-containing protein</fullName>
    </submittedName>
</protein>
<dbReference type="EMBL" id="PYAL01000001">
    <property type="protein sequence ID" value="RXN93525.1"/>
    <property type="molecule type" value="Genomic_DNA"/>
</dbReference>
<organism evidence="2 3">
    <name type="scientific">Achromobacter aloeverae</name>
    <dbReference type="NCBI Taxonomy" id="1750518"/>
    <lineage>
        <taxon>Bacteria</taxon>
        <taxon>Pseudomonadati</taxon>
        <taxon>Pseudomonadota</taxon>
        <taxon>Betaproteobacteria</taxon>
        <taxon>Burkholderiales</taxon>
        <taxon>Alcaligenaceae</taxon>
        <taxon>Achromobacter</taxon>
    </lineage>
</organism>
<dbReference type="Proteomes" id="UP000290849">
    <property type="component" value="Unassembled WGS sequence"/>
</dbReference>
<evidence type="ECO:0000256" key="1">
    <source>
        <dbReference type="SAM" id="MobiDB-lite"/>
    </source>
</evidence>
<accession>A0A4Q1HVC1</accession>
<sequence>MATPGAASTATSPPIRPAPSASTTTSIPTAITTSIPTASTTTVPAAPTSAVPIAPTPAVADTGAPARPVVRQVNAPTAGVGSASPSAAAATTTAAPRPAAAASAPDDEGPVAAGGITRALLAAQADGRRAAPLQPMLGPVATASWQRYLNSFNQPIPQWFRERVENSGGSSSQ</sequence>
<proteinExistence type="predicted"/>
<reference evidence="2 3" key="1">
    <citation type="journal article" date="2017" name="Int. J. Syst. Evol. Microbiol.">
        <title>Achromobacter aloeverae sp. nov., isolated from the root of Aloe vera (L.) Burm.f.</title>
        <authorList>
            <person name="Kuncharoen N."/>
            <person name="Muramatsu Y."/>
            <person name="Shibata C."/>
            <person name="Kamakura Y."/>
            <person name="Nakagawa Y."/>
            <person name="Tanasupawat S."/>
        </authorList>
    </citation>
    <scope>NUCLEOTIDE SEQUENCE [LARGE SCALE GENOMIC DNA]</scope>
    <source>
        <strain evidence="2 3">AVA-1</strain>
    </source>
</reference>
<dbReference type="Pfam" id="PF12266">
    <property type="entry name" value="DUF3613"/>
    <property type="match status" value="1"/>
</dbReference>
<comment type="caution">
    <text evidence="2">The sequence shown here is derived from an EMBL/GenBank/DDBJ whole genome shotgun (WGS) entry which is preliminary data.</text>
</comment>
<name>A0A4Q1HVC1_9BURK</name>
<evidence type="ECO:0000313" key="2">
    <source>
        <dbReference type="EMBL" id="RXN93525.1"/>
    </source>
</evidence>
<dbReference type="OrthoDB" id="8797260at2"/>
<evidence type="ECO:0000313" key="3">
    <source>
        <dbReference type="Proteomes" id="UP000290849"/>
    </source>
</evidence>
<gene>
    <name evidence="2" type="ORF">C7R54_05785</name>
</gene>
<feature type="compositionally biased region" description="Low complexity" evidence="1">
    <location>
        <begin position="1"/>
        <end position="60"/>
    </location>
</feature>